<organism evidence="1 2">
    <name type="scientific">Bauhinia variegata</name>
    <name type="common">Purple orchid tree</name>
    <name type="synonym">Phanera variegata</name>
    <dbReference type="NCBI Taxonomy" id="167791"/>
    <lineage>
        <taxon>Eukaryota</taxon>
        <taxon>Viridiplantae</taxon>
        <taxon>Streptophyta</taxon>
        <taxon>Embryophyta</taxon>
        <taxon>Tracheophyta</taxon>
        <taxon>Spermatophyta</taxon>
        <taxon>Magnoliopsida</taxon>
        <taxon>eudicotyledons</taxon>
        <taxon>Gunneridae</taxon>
        <taxon>Pentapetalae</taxon>
        <taxon>rosids</taxon>
        <taxon>fabids</taxon>
        <taxon>Fabales</taxon>
        <taxon>Fabaceae</taxon>
        <taxon>Cercidoideae</taxon>
        <taxon>Cercideae</taxon>
        <taxon>Bauhiniinae</taxon>
        <taxon>Bauhinia</taxon>
    </lineage>
</organism>
<sequence length="201" mass="22204">MGGQEKKKSNRRAGNDAELVRLVNLLKPGGMDLNLMQNCDLPPPSKVFVGGSDKTVMLSMNRVCKNSKNEFEEFVNGGNEGNIDNDKVELLKTLRSSQTRAREAEKKAAILRKEKEWLSNAVLADGMELFAYRQQLRLLQLQVSNLQSLCPLQQQQSKGGVGSLEEEDGDDAKTAGVDWIFTLALSWGIGVCTALACRYLL</sequence>
<comment type="caution">
    <text evidence="1">The sequence shown here is derived from an EMBL/GenBank/DDBJ whole genome shotgun (WGS) entry which is preliminary data.</text>
</comment>
<gene>
    <name evidence="1" type="ORF">L6164_025182</name>
</gene>
<name>A0ACB9LZT1_BAUVA</name>
<dbReference type="Proteomes" id="UP000828941">
    <property type="component" value="Chromosome 10"/>
</dbReference>
<evidence type="ECO:0000313" key="1">
    <source>
        <dbReference type="EMBL" id="KAI4317302.1"/>
    </source>
</evidence>
<evidence type="ECO:0000313" key="2">
    <source>
        <dbReference type="Proteomes" id="UP000828941"/>
    </source>
</evidence>
<accession>A0ACB9LZT1</accession>
<keyword evidence="2" id="KW-1185">Reference proteome</keyword>
<protein>
    <submittedName>
        <fullName evidence="1">Uncharacterized protein</fullName>
    </submittedName>
</protein>
<reference evidence="1 2" key="1">
    <citation type="journal article" date="2022" name="DNA Res.">
        <title>Chromosomal-level genome assembly of the orchid tree Bauhinia variegata (Leguminosae; Cercidoideae) supports the allotetraploid origin hypothesis of Bauhinia.</title>
        <authorList>
            <person name="Zhong Y."/>
            <person name="Chen Y."/>
            <person name="Zheng D."/>
            <person name="Pang J."/>
            <person name="Liu Y."/>
            <person name="Luo S."/>
            <person name="Meng S."/>
            <person name="Qian L."/>
            <person name="Wei D."/>
            <person name="Dai S."/>
            <person name="Zhou R."/>
        </authorList>
    </citation>
    <scope>NUCLEOTIDE SEQUENCE [LARGE SCALE GENOMIC DNA]</scope>
    <source>
        <strain evidence="1">BV-YZ2020</strain>
    </source>
</reference>
<dbReference type="EMBL" id="CM039435">
    <property type="protein sequence ID" value="KAI4317302.1"/>
    <property type="molecule type" value="Genomic_DNA"/>
</dbReference>
<proteinExistence type="predicted"/>